<dbReference type="Pfam" id="PF01297">
    <property type="entry name" value="ZnuA"/>
    <property type="match status" value="1"/>
</dbReference>
<evidence type="ECO:0000313" key="5">
    <source>
        <dbReference type="EMBL" id="ELY25204.1"/>
    </source>
</evidence>
<evidence type="ECO:0000256" key="3">
    <source>
        <dbReference type="ARBA" id="ARBA00022729"/>
    </source>
</evidence>
<dbReference type="RefSeq" id="WP_004216770.1">
    <property type="nucleotide sequence ID" value="NZ_AOHS01000056.1"/>
</dbReference>
<organism evidence="5 6">
    <name type="scientific">Natrialba magadii (strain ATCC 43099 / DSM 3394 / CCM 3739 / CIP 104546 / IAM 13178 / JCM 8861 / NBRC 102185 / NCIMB 2190 / MS3)</name>
    <name type="common">Natronobacterium magadii</name>
    <dbReference type="NCBI Taxonomy" id="547559"/>
    <lineage>
        <taxon>Archaea</taxon>
        <taxon>Methanobacteriati</taxon>
        <taxon>Methanobacteriota</taxon>
        <taxon>Stenosarchaea group</taxon>
        <taxon>Halobacteria</taxon>
        <taxon>Halobacteriales</taxon>
        <taxon>Natrialbaceae</taxon>
        <taxon>Natrialba</taxon>
    </lineage>
</organism>
<evidence type="ECO:0000256" key="4">
    <source>
        <dbReference type="SAM" id="Coils"/>
    </source>
</evidence>
<accession>L9UJZ4</accession>
<reference evidence="5 6" key="1">
    <citation type="journal article" date="2014" name="PLoS Genet.">
        <title>Phylogenetically driven sequencing of extremely halophilic archaea reveals strategies for static and dynamic osmo-response.</title>
        <authorList>
            <person name="Becker E.A."/>
            <person name="Seitzer P.M."/>
            <person name="Tritt A."/>
            <person name="Larsen D."/>
            <person name="Krusor M."/>
            <person name="Yao A.I."/>
            <person name="Wu D."/>
            <person name="Madern D."/>
            <person name="Eisen J.A."/>
            <person name="Darling A.E."/>
            <person name="Facciotti M.T."/>
        </authorList>
    </citation>
    <scope>NUCLEOTIDE SEQUENCE [LARGE SCALE GENOMIC DNA]</scope>
    <source>
        <strain evidence="6">ATCC 43099 / DSM 3394 / CCM 3739 / CIP 104546 / IAM 13178 / JCM 8861 / NBRC 102185 / NCIMB 2190 / MS3</strain>
    </source>
</reference>
<evidence type="ECO:0000256" key="2">
    <source>
        <dbReference type="ARBA" id="ARBA00022448"/>
    </source>
</evidence>
<dbReference type="InterPro" id="IPR006127">
    <property type="entry name" value="ZnuA-like"/>
</dbReference>
<gene>
    <name evidence="5" type="ORF">C500_17341</name>
</gene>
<proteinExistence type="inferred from homology"/>
<protein>
    <submittedName>
        <fullName evidence="5">Metal ABC transporter periplasmic protein</fullName>
    </submittedName>
</protein>
<dbReference type="Proteomes" id="UP000011543">
    <property type="component" value="Unassembled WGS sequence"/>
</dbReference>
<dbReference type="PATRIC" id="fig|547559.17.peg.3410"/>
<evidence type="ECO:0000313" key="6">
    <source>
        <dbReference type="Proteomes" id="UP000011543"/>
    </source>
</evidence>
<dbReference type="SUPFAM" id="SSF53807">
    <property type="entry name" value="Helical backbone' metal receptor"/>
    <property type="match status" value="1"/>
</dbReference>
<comment type="similarity">
    <text evidence="1">Belongs to the bacterial solute-binding protein 9 family.</text>
</comment>
<keyword evidence="2" id="KW-0813">Transport</keyword>
<evidence type="ECO:0000256" key="1">
    <source>
        <dbReference type="ARBA" id="ARBA00011028"/>
    </source>
</evidence>
<keyword evidence="4" id="KW-0175">Coiled coil</keyword>
<dbReference type="Gene3D" id="3.40.50.1980">
    <property type="entry name" value="Nitrogenase molybdenum iron protein domain"/>
    <property type="match status" value="2"/>
</dbReference>
<dbReference type="AlphaFoldDB" id="L9UJZ4"/>
<dbReference type="PANTHER" id="PTHR42953">
    <property type="entry name" value="HIGH-AFFINITY ZINC UPTAKE SYSTEM PROTEIN ZNUA-RELATED"/>
    <property type="match status" value="1"/>
</dbReference>
<dbReference type="PANTHER" id="PTHR42953:SF3">
    <property type="entry name" value="HIGH-AFFINITY ZINC UPTAKE SYSTEM PROTEIN ZNUA"/>
    <property type="match status" value="1"/>
</dbReference>
<dbReference type="GO" id="GO:0030001">
    <property type="term" value="P:metal ion transport"/>
    <property type="evidence" value="ECO:0007669"/>
    <property type="project" value="InterPro"/>
</dbReference>
<name>L9UJZ4_NATMM</name>
<feature type="coiled-coil region" evidence="4">
    <location>
        <begin position="173"/>
        <end position="204"/>
    </location>
</feature>
<keyword evidence="3" id="KW-0732">Signal</keyword>
<sequence length="320" mass="35506">MVDDTTMSNQYALTRRSALASASGLLVGVAGCLSGDDNEVDSGDGEAEYTVSAGFLALWDFTRQIAGEHMNVVDLVPVGEHGHDFNPGPSVVADVEESDAFVYLRDFASWQDDTAAELESEDDVHVIEAAEGIEFFDSPAEDDDEQFWMDPVTCQEGVDNIADALSEIDPENADEYAENAASFNEELQDVHEEFEDIVDRAETSDLIVATHDSFQWWHDRYGLDIYSPIGTSPDNEATPQETEEIERIMEENDIGHVLYDVGEPDDLANYLADETDAEVLPISPVETQLPEYDEADWGYVDHYREVNFPTLEEALEASPN</sequence>
<dbReference type="InterPro" id="IPR050492">
    <property type="entry name" value="Bact_metal-bind_prot9"/>
</dbReference>
<dbReference type="EMBL" id="AOHS01000056">
    <property type="protein sequence ID" value="ELY25204.1"/>
    <property type="molecule type" value="Genomic_DNA"/>
</dbReference>
<comment type="caution">
    <text evidence="5">The sequence shown here is derived from an EMBL/GenBank/DDBJ whole genome shotgun (WGS) entry which is preliminary data.</text>
</comment>
<dbReference type="GO" id="GO:0046872">
    <property type="term" value="F:metal ion binding"/>
    <property type="evidence" value="ECO:0007669"/>
    <property type="project" value="InterPro"/>
</dbReference>